<dbReference type="GO" id="GO:0006783">
    <property type="term" value="P:heme biosynthetic process"/>
    <property type="evidence" value="ECO:0007669"/>
    <property type="project" value="TreeGrafter"/>
</dbReference>
<dbReference type="PIRSF" id="PIRSF001438">
    <property type="entry name" value="4pyrrol_synth_OHMeBilane_synth"/>
    <property type="match status" value="1"/>
</dbReference>
<dbReference type="Pfam" id="PF01379">
    <property type="entry name" value="Porphobil_deam"/>
    <property type="match status" value="1"/>
</dbReference>
<dbReference type="Gene3D" id="3.30.160.40">
    <property type="entry name" value="Porphobilinogen deaminase, C-terminal domain"/>
    <property type="match status" value="1"/>
</dbReference>
<proteinExistence type="inferred from homology"/>
<name>A0A6J7DWY9_9ZZZZ</name>
<keyword evidence="4" id="KW-0808">Transferase</keyword>
<dbReference type="InterPro" id="IPR022417">
    <property type="entry name" value="Porphobilin_deaminase_N"/>
</dbReference>
<comment type="cofactor">
    <cofactor evidence="1">
        <name>dipyrromethane</name>
        <dbReference type="ChEBI" id="CHEBI:60342"/>
    </cofactor>
</comment>
<dbReference type="PANTHER" id="PTHR11557:SF0">
    <property type="entry name" value="PORPHOBILINOGEN DEAMINASE"/>
    <property type="match status" value="1"/>
</dbReference>
<evidence type="ECO:0000313" key="8">
    <source>
        <dbReference type="EMBL" id="CAB4875187.1"/>
    </source>
</evidence>
<gene>
    <name evidence="8" type="ORF">UFOPK3423_00962</name>
</gene>
<comment type="similarity">
    <text evidence="2">Belongs to the HMBS family.</text>
</comment>
<dbReference type="Gene3D" id="3.40.190.10">
    <property type="entry name" value="Periplasmic binding protein-like II"/>
    <property type="match status" value="2"/>
</dbReference>
<keyword evidence="5" id="KW-0627">Porphyrin biosynthesis</keyword>
<protein>
    <recommendedName>
        <fullName evidence="3">hydroxymethylbilane synthase</fullName>
        <ecNumber evidence="3">2.5.1.61</ecNumber>
    </recommendedName>
</protein>
<accession>A0A6J7DWY9</accession>
<dbReference type="Pfam" id="PF03900">
    <property type="entry name" value="Porphobil_deamC"/>
    <property type="match status" value="1"/>
</dbReference>
<dbReference type="EMBL" id="CAFBLQ010000096">
    <property type="protein sequence ID" value="CAB4875187.1"/>
    <property type="molecule type" value="Genomic_DNA"/>
</dbReference>
<reference evidence="8" key="1">
    <citation type="submission" date="2020-05" db="EMBL/GenBank/DDBJ databases">
        <authorList>
            <person name="Chiriac C."/>
            <person name="Salcher M."/>
            <person name="Ghai R."/>
            <person name="Kavagutti S V."/>
        </authorList>
    </citation>
    <scope>NUCLEOTIDE SEQUENCE</scope>
</reference>
<dbReference type="EC" id="2.5.1.61" evidence="3"/>
<evidence type="ECO:0000256" key="2">
    <source>
        <dbReference type="ARBA" id="ARBA00005638"/>
    </source>
</evidence>
<evidence type="ECO:0000256" key="3">
    <source>
        <dbReference type="ARBA" id="ARBA00012655"/>
    </source>
</evidence>
<organism evidence="8">
    <name type="scientific">freshwater metagenome</name>
    <dbReference type="NCBI Taxonomy" id="449393"/>
    <lineage>
        <taxon>unclassified sequences</taxon>
        <taxon>metagenomes</taxon>
        <taxon>ecological metagenomes</taxon>
    </lineage>
</organism>
<dbReference type="NCBIfam" id="TIGR00212">
    <property type="entry name" value="hemC"/>
    <property type="match status" value="1"/>
</dbReference>
<evidence type="ECO:0000256" key="5">
    <source>
        <dbReference type="ARBA" id="ARBA00023244"/>
    </source>
</evidence>
<dbReference type="AlphaFoldDB" id="A0A6J7DWY9"/>
<dbReference type="GO" id="GO:0005737">
    <property type="term" value="C:cytoplasm"/>
    <property type="evidence" value="ECO:0007669"/>
    <property type="project" value="TreeGrafter"/>
</dbReference>
<sequence>MRIGTRGSALALAQAGQVAAALGPQAELVTITTAGDRSAGVGDKERWVRELDAALLDGRIDAAVHSAKDVPAVLPEGLTIGAVPARAAAADVLCGAPSLDALSPGARIGTASLRRAAQLRALRDDLAVTDLHGNVDTRLRRLHAGEYDAIVLGHAGLQRLGLDHEVTGVLTQLVPCAGQGALAVAVRTGEAQAVAGLDDADAHACLRAERAVVLRLEADCSTPMGAYATIGERGAMTLTTFVGSVDAAAWVRDTLTGEPGEDPARLGTRAAERLLAAGAAEVLGR</sequence>
<dbReference type="PRINTS" id="PR00151">
    <property type="entry name" value="PORPHBDMNASE"/>
</dbReference>
<dbReference type="SUPFAM" id="SSF54782">
    <property type="entry name" value="Porphobilinogen deaminase (hydroxymethylbilane synthase), C-terminal domain"/>
    <property type="match status" value="1"/>
</dbReference>
<evidence type="ECO:0000259" key="7">
    <source>
        <dbReference type="Pfam" id="PF03900"/>
    </source>
</evidence>
<dbReference type="InterPro" id="IPR036803">
    <property type="entry name" value="Porphobilinogen_deaminase_C_sf"/>
</dbReference>
<dbReference type="FunFam" id="3.40.190.10:FF:000005">
    <property type="entry name" value="Porphobilinogen deaminase"/>
    <property type="match status" value="1"/>
</dbReference>
<dbReference type="InterPro" id="IPR022418">
    <property type="entry name" value="Porphobilinogen_deaminase_C"/>
</dbReference>
<evidence type="ECO:0000259" key="6">
    <source>
        <dbReference type="Pfam" id="PF01379"/>
    </source>
</evidence>
<feature type="domain" description="Porphobilinogen deaminase N-terminal" evidence="6">
    <location>
        <begin position="1"/>
        <end position="192"/>
    </location>
</feature>
<dbReference type="PANTHER" id="PTHR11557">
    <property type="entry name" value="PORPHOBILINOGEN DEAMINASE"/>
    <property type="match status" value="1"/>
</dbReference>
<dbReference type="SUPFAM" id="SSF53850">
    <property type="entry name" value="Periplasmic binding protein-like II"/>
    <property type="match status" value="1"/>
</dbReference>
<dbReference type="InterPro" id="IPR022419">
    <property type="entry name" value="Porphobilin_deaminase_cofac_BS"/>
</dbReference>
<dbReference type="InterPro" id="IPR000860">
    <property type="entry name" value="HemC"/>
</dbReference>
<dbReference type="GO" id="GO:0004418">
    <property type="term" value="F:hydroxymethylbilane synthase activity"/>
    <property type="evidence" value="ECO:0007669"/>
    <property type="project" value="UniProtKB-EC"/>
</dbReference>
<evidence type="ECO:0000256" key="4">
    <source>
        <dbReference type="ARBA" id="ARBA00022679"/>
    </source>
</evidence>
<feature type="domain" description="Porphobilinogen deaminase C-terminal" evidence="7">
    <location>
        <begin position="205"/>
        <end position="275"/>
    </location>
</feature>
<evidence type="ECO:0000256" key="1">
    <source>
        <dbReference type="ARBA" id="ARBA00001916"/>
    </source>
</evidence>
<dbReference type="PROSITE" id="PS00533">
    <property type="entry name" value="PORPHOBILINOGEN_DEAM"/>
    <property type="match status" value="1"/>
</dbReference>